<dbReference type="SUPFAM" id="SSF101898">
    <property type="entry name" value="NHL repeat"/>
    <property type="match status" value="1"/>
</dbReference>
<proteinExistence type="predicted"/>
<feature type="repeat" description="NHL" evidence="2">
    <location>
        <begin position="292"/>
        <end position="327"/>
    </location>
</feature>
<sequence>MSTGQLSVIAGCGRNQTSFTGPAANLNLNTGSIAGGRNQGVAVGPDGDIYVAATHAQVVGRIDAPSKWRQRDLPSALTASPHVLWWKVISTINTPLQTLTATTVDGQEAVRWQSPTVPANAWIYTVAAALPGATLHATATLRGKGTVFLNQNNGVKDFDSSTVTLSDTPQTLSVTTTAAVAGGNLTEFQVRTPVAETGVDVTLWNLAIDQSAVTGLSYPVAGAFNTPGYSGDRSHAKDAQLNFPGGVAVGRDGSVYIADTYNNRVRRVDPSGRIDTIAGTGAAGHGNDVSAGRGALLDHPTGVAVAADGTVYIADTYNNRICRVNARNGQLRVIAGTGTAGYSGDGGPATAAHLDHPGSVAVGPSGQVYIADTYNNRVRVISPDGTITTVAGTGTAGYNGDGGPANAAALHTPQGVAIDGAGNLYIADTLNHRVRAVTTGGTITTVAGTGVFGTKSRLGPATSAQLTEPLGVAVTSGGSDLYIVGGDQALLWVTGLSL</sequence>
<gene>
    <name evidence="4" type="ORF">Raf01_49880</name>
</gene>
<dbReference type="InterPro" id="IPR056822">
    <property type="entry name" value="TEN_NHL"/>
</dbReference>
<dbReference type="EMBL" id="BONZ01000047">
    <property type="protein sequence ID" value="GIH16816.1"/>
    <property type="molecule type" value="Genomic_DNA"/>
</dbReference>
<name>A0A8J3QUN2_9ACTN</name>
<dbReference type="Proteomes" id="UP000642748">
    <property type="component" value="Unassembled WGS sequence"/>
</dbReference>
<dbReference type="Pfam" id="PF01436">
    <property type="entry name" value="NHL"/>
    <property type="match status" value="3"/>
</dbReference>
<feature type="domain" description="Teneurin NHL" evidence="3">
    <location>
        <begin position="399"/>
        <end position="449"/>
    </location>
</feature>
<evidence type="ECO:0000256" key="2">
    <source>
        <dbReference type="PROSITE-ProRule" id="PRU00504"/>
    </source>
</evidence>
<keyword evidence="5" id="KW-1185">Reference proteome</keyword>
<protein>
    <recommendedName>
        <fullName evidence="3">Teneurin NHL domain-containing protein</fullName>
    </recommendedName>
</protein>
<evidence type="ECO:0000313" key="4">
    <source>
        <dbReference type="EMBL" id="GIH16816.1"/>
    </source>
</evidence>
<feature type="repeat" description="NHL" evidence="2">
    <location>
        <begin position="348"/>
        <end position="384"/>
    </location>
</feature>
<dbReference type="PROSITE" id="PS51125">
    <property type="entry name" value="NHL"/>
    <property type="match status" value="3"/>
</dbReference>
<feature type="repeat" description="NHL" evidence="2">
    <location>
        <begin position="238"/>
        <end position="271"/>
    </location>
</feature>
<dbReference type="RefSeq" id="WP_203920394.1">
    <property type="nucleotide sequence ID" value="NZ_BONZ01000047.1"/>
</dbReference>
<dbReference type="InterPro" id="IPR011042">
    <property type="entry name" value="6-blade_b-propeller_TolB-like"/>
</dbReference>
<dbReference type="Gene3D" id="2.120.10.30">
    <property type="entry name" value="TolB, C-terminal domain"/>
    <property type="match status" value="3"/>
</dbReference>
<comment type="caution">
    <text evidence="4">The sequence shown here is derived from an EMBL/GenBank/DDBJ whole genome shotgun (WGS) entry which is preliminary data.</text>
</comment>
<dbReference type="PANTHER" id="PTHR46388">
    <property type="entry name" value="NHL REPEAT-CONTAINING PROTEIN 2"/>
    <property type="match status" value="1"/>
</dbReference>
<dbReference type="InterPro" id="IPR001258">
    <property type="entry name" value="NHL_repeat"/>
</dbReference>
<accession>A0A8J3QUN2</accession>
<organism evidence="4 5">
    <name type="scientific">Rugosimonospora africana</name>
    <dbReference type="NCBI Taxonomy" id="556532"/>
    <lineage>
        <taxon>Bacteria</taxon>
        <taxon>Bacillati</taxon>
        <taxon>Actinomycetota</taxon>
        <taxon>Actinomycetes</taxon>
        <taxon>Micromonosporales</taxon>
        <taxon>Micromonosporaceae</taxon>
        <taxon>Rugosimonospora</taxon>
    </lineage>
</organism>
<evidence type="ECO:0000313" key="5">
    <source>
        <dbReference type="Proteomes" id="UP000642748"/>
    </source>
</evidence>
<dbReference type="AlphaFoldDB" id="A0A8J3QUN2"/>
<dbReference type="Pfam" id="PF25021">
    <property type="entry name" value="TEN_NHL"/>
    <property type="match status" value="1"/>
</dbReference>
<evidence type="ECO:0000256" key="1">
    <source>
        <dbReference type="ARBA" id="ARBA00022737"/>
    </source>
</evidence>
<keyword evidence="1" id="KW-0677">Repeat</keyword>
<evidence type="ECO:0000259" key="3">
    <source>
        <dbReference type="Pfam" id="PF25021"/>
    </source>
</evidence>
<dbReference type="PANTHER" id="PTHR46388:SF2">
    <property type="entry name" value="NHL REPEAT-CONTAINING PROTEIN 2"/>
    <property type="match status" value="1"/>
</dbReference>
<dbReference type="SUPFAM" id="SSF50956">
    <property type="entry name" value="Thermostable phytase (3-phytase)"/>
    <property type="match status" value="1"/>
</dbReference>
<reference evidence="4" key="1">
    <citation type="submission" date="2021-01" db="EMBL/GenBank/DDBJ databases">
        <title>Whole genome shotgun sequence of Rugosimonospora africana NBRC 104875.</title>
        <authorList>
            <person name="Komaki H."/>
            <person name="Tamura T."/>
        </authorList>
    </citation>
    <scope>NUCLEOTIDE SEQUENCE</scope>
    <source>
        <strain evidence="4">NBRC 104875</strain>
    </source>
</reference>